<dbReference type="Proteomes" id="UP000268014">
    <property type="component" value="Unassembled WGS sequence"/>
</dbReference>
<evidence type="ECO:0000313" key="2">
    <source>
        <dbReference type="Proteomes" id="UP000268014"/>
    </source>
</evidence>
<reference evidence="3" key="1">
    <citation type="submission" date="2017-02" db="UniProtKB">
        <authorList>
            <consortium name="WormBaseParasite"/>
        </authorList>
    </citation>
    <scope>IDENTIFICATION</scope>
</reference>
<dbReference type="OMA" id="HASICRR"/>
<accession>A0A0N4WY26</accession>
<organism evidence="3">
    <name type="scientific">Haemonchus placei</name>
    <name type="common">Barber's pole worm</name>
    <dbReference type="NCBI Taxonomy" id="6290"/>
    <lineage>
        <taxon>Eukaryota</taxon>
        <taxon>Metazoa</taxon>
        <taxon>Ecdysozoa</taxon>
        <taxon>Nematoda</taxon>
        <taxon>Chromadorea</taxon>
        <taxon>Rhabditida</taxon>
        <taxon>Rhabditina</taxon>
        <taxon>Rhabditomorpha</taxon>
        <taxon>Strongyloidea</taxon>
        <taxon>Trichostrongylidae</taxon>
        <taxon>Haemonchus</taxon>
    </lineage>
</organism>
<evidence type="ECO:0000313" key="1">
    <source>
        <dbReference type="EMBL" id="VDO61480.1"/>
    </source>
</evidence>
<name>A0A0N4WY26_HAEPC</name>
<proteinExistence type="predicted"/>
<sequence>MHKLERECQVRMHQIVEGMEAKQRAFTRQFHELKEMLQEAKSVFNRKGSKRKHDVEEELLEKRRICEQKLRRSEKELKDLDRFLSNNIVRERHSGDRILKNSEATLPSIFCRAIGRHYSDACPAVRTVDERLRSIKSTDRCLICIEIHPERPCVKKISCFYCNQLRPHEKTDHHASICRRPEEFVEAQRKRWETMAEVDKYRRMLDDCDADIRAARQMAYRKQSEECGTSRMSKTQKPIE</sequence>
<dbReference type="WBParaSite" id="HPLM_0001675401-mRNA-1">
    <property type="protein sequence ID" value="HPLM_0001675401-mRNA-1"/>
    <property type="gene ID" value="HPLM_0001675401"/>
</dbReference>
<protein>
    <submittedName>
        <fullName evidence="3">TRAF-type domain-containing protein</fullName>
    </submittedName>
</protein>
<evidence type="ECO:0000313" key="3">
    <source>
        <dbReference type="WBParaSite" id="HPLM_0001675401-mRNA-1"/>
    </source>
</evidence>
<dbReference type="OrthoDB" id="5976685at2759"/>
<dbReference type="AlphaFoldDB" id="A0A0N4WY26"/>
<dbReference type="EMBL" id="UZAF01019566">
    <property type="protein sequence ID" value="VDO61480.1"/>
    <property type="molecule type" value="Genomic_DNA"/>
</dbReference>
<reference evidence="1 2" key="2">
    <citation type="submission" date="2018-11" db="EMBL/GenBank/DDBJ databases">
        <authorList>
            <consortium name="Pathogen Informatics"/>
        </authorList>
    </citation>
    <scope>NUCLEOTIDE SEQUENCE [LARGE SCALE GENOMIC DNA]</scope>
    <source>
        <strain evidence="1 2">MHpl1</strain>
    </source>
</reference>
<gene>
    <name evidence="1" type="ORF">HPLM_LOCUS16746</name>
</gene>
<keyword evidence="2" id="KW-1185">Reference proteome</keyword>